<sequence length="76" mass="8777">MFRCHVCGSTEVKKEYVNEIFQIGDKPVLVEHIPAMVCVRCGEETFSRETTERIRRMVHGEAKPVKSISMEVFTFV</sequence>
<dbReference type="NCBIfam" id="TIGR03831">
    <property type="entry name" value="YgiT_finger"/>
    <property type="match status" value="1"/>
</dbReference>
<proteinExistence type="predicted"/>
<name>A0A533Q7M2_9BACT</name>
<gene>
    <name evidence="1" type="ORF">JETT_3097</name>
</gene>
<reference evidence="1 2" key="1">
    <citation type="submission" date="2019-04" db="EMBL/GenBank/DDBJ databases">
        <title>Genome of a novel bacterium Candidatus Jettenia ecosi reconstructed from metagenome of an anammox bioreactor.</title>
        <authorList>
            <person name="Mardanov A.V."/>
            <person name="Beletsky A.V."/>
            <person name="Ravin N.V."/>
            <person name="Botchkova E.A."/>
            <person name="Litti Y.V."/>
            <person name="Nozhevnikova A.N."/>
        </authorList>
    </citation>
    <scope>NUCLEOTIDE SEQUENCE [LARGE SCALE GENOMIC DNA]</scope>
    <source>
        <strain evidence="1">J2</strain>
    </source>
</reference>
<dbReference type="Proteomes" id="UP000319783">
    <property type="component" value="Unassembled WGS sequence"/>
</dbReference>
<protein>
    <recommendedName>
        <fullName evidence="3">YgiT-type zinc finger domain protein</fullName>
    </recommendedName>
</protein>
<dbReference type="AlphaFoldDB" id="A0A533Q7M2"/>
<evidence type="ECO:0008006" key="3">
    <source>
        <dbReference type="Google" id="ProtNLM"/>
    </source>
</evidence>
<evidence type="ECO:0000313" key="2">
    <source>
        <dbReference type="Proteomes" id="UP000319783"/>
    </source>
</evidence>
<organism evidence="1 2">
    <name type="scientific">Candidatus Jettenia ecosi</name>
    <dbReference type="NCBI Taxonomy" id="2494326"/>
    <lineage>
        <taxon>Bacteria</taxon>
        <taxon>Pseudomonadati</taxon>
        <taxon>Planctomycetota</taxon>
        <taxon>Candidatus Brocadiia</taxon>
        <taxon>Candidatus Brocadiales</taxon>
        <taxon>Candidatus Brocadiaceae</taxon>
        <taxon>Candidatus Jettenia</taxon>
    </lineage>
</organism>
<evidence type="ECO:0000313" key="1">
    <source>
        <dbReference type="EMBL" id="TLD40634.1"/>
    </source>
</evidence>
<comment type="caution">
    <text evidence="1">The sequence shown here is derived from an EMBL/GenBank/DDBJ whole genome shotgun (WGS) entry which is preliminary data.</text>
</comment>
<dbReference type="Gene3D" id="3.10.20.860">
    <property type="match status" value="1"/>
</dbReference>
<accession>A0A533Q7M2</accession>
<dbReference type="EMBL" id="SULG01000089">
    <property type="protein sequence ID" value="TLD40634.1"/>
    <property type="molecule type" value="Genomic_DNA"/>
</dbReference>
<dbReference type="InterPro" id="IPR022453">
    <property type="entry name" value="Znf_MqsA-type"/>
</dbReference>